<evidence type="ECO:0000313" key="2">
    <source>
        <dbReference type="Proteomes" id="UP001295423"/>
    </source>
</evidence>
<keyword evidence="2" id="KW-1185">Reference proteome</keyword>
<proteinExistence type="predicted"/>
<accession>A0AAD2FH20</accession>
<organism evidence="1 2">
    <name type="scientific">Cylindrotheca closterium</name>
    <dbReference type="NCBI Taxonomy" id="2856"/>
    <lineage>
        <taxon>Eukaryota</taxon>
        <taxon>Sar</taxon>
        <taxon>Stramenopiles</taxon>
        <taxon>Ochrophyta</taxon>
        <taxon>Bacillariophyta</taxon>
        <taxon>Bacillariophyceae</taxon>
        <taxon>Bacillariophycidae</taxon>
        <taxon>Bacillariales</taxon>
        <taxon>Bacillariaceae</taxon>
        <taxon>Cylindrotheca</taxon>
    </lineage>
</organism>
<sequence length="109" mass="12234">MLMVGLRSVEYNLAIKDSVVLKCAKDSMQLVKTGYYDTLNVFRDAIKGKDEKGNNVYLIPCPAGITNVKLQANWHYASEDEDLPDLATKADGGLQFIQSHRRERDPFGL</sequence>
<dbReference type="AlphaFoldDB" id="A0AAD2FH20"/>
<gene>
    <name evidence="1" type="ORF">CYCCA115_LOCUS6111</name>
</gene>
<name>A0AAD2FH20_9STRA</name>
<dbReference type="EMBL" id="CAKOGP040000713">
    <property type="protein sequence ID" value="CAJ1938395.1"/>
    <property type="molecule type" value="Genomic_DNA"/>
</dbReference>
<dbReference type="Proteomes" id="UP001295423">
    <property type="component" value="Unassembled WGS sequence"/>
</dbReference>
<protein>
    <submittedName>
        <fullName evidence="1">Uncharacterized protein</fullName>
    </submittedName>
</protein>
<comment type="caution">
    <text evidence="1">The sequence shown here is derived from an EMBL/GenBank/DDBJ whole genome shotgun (WGS) entry which is preliminary data.</text>
</comment>
<reference evidence="1" key="1">
    <citation type="submission" date="2023-08" db="EMBL/GenBank/DDBJ databases">
        <authorList>
            <person name="Audoor S."/>
            <person name="Bilcke G."/>
        </authorList>
    </citation>
    <scope>NUCLEOTIDE SEQUENCE</scope>
</reference>
<evidence type="ECO:0000313" key="1">
    <source>
        <dbReference type="EMBL" id="CAJ1938395.1"/>
    </source>
</evidence>